<accession>A5G569</accession>
<keyword evidence="1" id="KW-0472">Membrane</keyword>
<keyword evidence="1" id="KW-1133">Transmembrane helix</keyword>
<reference evidence="2 3" key="1">
    <citation type="submission" date="2007-05" db="EMBL/GenBank/DDBJ databases">
        <title>Complete sequence of Geobacter uraniireducens Rf4.</title>
        <authorList>
            <consortium name="US DOE Joint Genome Institute"/>
            <person name="Copeland A."/>
            <person name="Lucas S."/>
            <person name="Lapidus A."/>
            <person name="Barry K."/>
            <person name="Detter J.C."/>
            <person name="Glavina del Rio T."/>
            <person name="Hammon N."/>
            <person name="Israni S."/>
            <person name="Dalin E."/>
            <person name="Tice H."/>
            <person name="Pitluck S."/>
            <person name="Chertkov O."/>
            <person name="Brettin T."/>
            <person name="Bruce D."/>
            <person name="Han C."/>
            <person name="Schmutz J."/>
            <person name="Larimer F."/>
            <person name="Land M."/>
            <person name="Hauser L."/>
            <person name="Kyrpides N."/>
            <person name="Mikhailova N."/>
            <person name="Shelobolina E."/>
            <person name="Aklujkar M."/>
            <person name="Lovley D."/>
            <person name="Richardson P."/>
        </authorList>
    </citation>
    <scope>NUCLEOTIDE SEQUENCE [LARGE SCALE GENOMIC DNA]</scope>
    <source>
        <strain evidence="2 3">Rf4</strain>
    </source>
</reference>
<dbReference type="SUPFAM" id="SSF53850">
    <property type="entry name" value="Periplasmic binding protein-like II"/>
    <property type="match status" value="1"/>
</dbReference>
<dbReference type="KEGG" id="gur:Gura_2763"/>
<dbReference type="STRING" id="351605.Gura_2763"/>
<dbReference type="Proteomes" id="UP000006695">
    <property type="component" value="Chromosome"/>
</dbReference>
<protein>
    <submittedName>
        <fullName evidence="2">ABC-type phosphate/phosphonate transport system periplasmic component-like protein</fullName>
    </submittedName>
</protein>
<keyword evidence="3" id="KW-1185">Reference proteome</keyword>
<evidence type="ECO:0000256" key="1">
    <source>
        <dbReference type="SAM" id="Phobius"/>
    </source>
</evidence>
<dbReference type="Pfam" id="PF12974">
    <property type="entry name" value="Phosphonate-bd"/>
    <property type="match status" value="1"/>
</dbReference>
<gene>
    <name evidence="2" type="ordered locus">Gura_2763</name>
</gene>
<evidence type="ECO:0000313" key="2">
    <source>
        <dbReference type="EMBL" id="ABQ26937.1"/>
    </source>
</evidence>
<proteinExistence type="predicted"/>
<dbReference type="Gene3D" id="3.40.190.10">
    <property type="entry name" value="Periplasmic binding protein-like II"/>
    <property type="match status" value="2"/>
</dbReference>
<dbReference type="EMBL" id="CP000698">
    <property type="protein sequence ID" value="ABQ26937.1"/>
    <property type="molecule type" value="Genomic_DNA"/>
</dbReference>
<dbReference type="PANTHER" id="PTHR35841:SF1">
    <property type="entry name" value="PHOSPHONATES-BINDING PERIPLASMIC PROTEIN"/>
    <property type="match status" value="1"/>
</dbReference>
<dbReference type="PROSITE" id="PS51257">
    <property type="entry name" value="PROKAR_LIPOPROTEIN"/>
    <property type="match status" value="1"/>
</dbReference>
<dbReference type="HOGENOM" id="CLU_051472_5_0_7"/>
<organism evidence="2 3">
    <name type="scientific">Geotalea uraniireducens (strain Rf4)</name>
    <name type="common">Geobacter uraniireducens</name>
    <dbReference type="NCBI Taxonomy" id="351605"/>
    <lineage>
        <taxon>Bacteria</taxon>
        <taxon>Pseudomonadati</taxon>
        <taxon>Thermodesulfobacteriota</taxon>
        <taxon>Desulfuromonadia</taxon>
        <taxon>Geobacterales</taxon>
        <taxon>Geobacteraceae</taxon>
        <taxon>Geotalea</taxon>
    </lineage>
</organism>
<feature type="transmembrane region" description="Helical" evidence="1">
    <location>
        <begin position="12"/>
        <end position="30"/>
    </location>
</feature>
<keyword evidence="1" id="KW-0812">Transmembrane</keyword>
<sequence>MRPGMMTIYRTSIYFMLTSIVFSTLLLSGCKDTKKRPVMRIGYMNCNNEQETMQRFLPLTRYLSEKLDVEFVAVPVDTHDFEKRFRDGEFTFTHTNSLIYIILRENYKLGLIASDKRGNFGARTGGAIIARKGSGITKLSDIRGKRMVFGPMLAPTGYLAEYDLMLRSGIDPEKDLAYYAIPSGSYKHEKLVYGVLFGQYDVAAAPLLDLEVMTREGKIAPDDFVILAQTPIIPYCTFGADSKTDPKLIAKFRQALLDLKPSDTVEINGERIKVLKAAWADGYEELLDSDYNTIRDMARRVNMPPYQKY</sequence>
<name>A5G569_GEOUR</name>
<evidence type="ECO:0000313" key="3">
    <source>
        <dbReference type="Proteomes" id="UP000006695"/>
    </source>
</evidence>
<dbReference type="AlphaFoldDB" id="A5G569"/>
<dbReference type="PANTHER" id="PTHR35841">
    <property type="entry name" value="PHOSPHONATES-BINDING PERIPLASMIC PROTEIN"/>
    <property type="match status" value="1"/>
</dbReference>